<name>A0A1Q8T8M1_9GAMM</name>
<dbReference type="GO" id="GO:0004521">
    <property type="term" value="F:RNA endonuclease activity"/>
    <property type="evidence" value="ECO:0007669"/>
    <property type="project" value="TreeGrafter"/>
</dbReference>
<dbReference type="PANTHER" id="PTHR40588:SF1">
    <property type="entry name" value="MRNA INTERFERASE TOXIN YAFQ"/>
    <property type="match status" value="1"/>
</dbReference>
<protein>
    <submittedName>
        <fullName evidence="4">Damage-inducible protein</fullName>
    </submittedName>
</protein>
<dbReference type="FunFam" id="3.30.2310.20:FF:000003">
    <property type="entry name" value="Type II toxin-antitoxin system YafQ family toxin"/>
    <property type="match status" value="1"/>
</dbReference>
<evidence type="ECO:0000256" key="3">
    <source>
        <dbReference type="PIRSR" id="PIRSR006156-1"/>
    </source>
</evidence>
<accession>A0A1Q8T8M1</accession>
<keyword evidence="1" id="KW-1277">Toxin-antitoxin system</keyword>
<keyword evidence="5" id="KW-1185">Reference proteome</keyword>
<dbReference type="InterPro" id="IPR007712">
    <property type="entry name" value="RelE/ParE_toxin"/>
</dbReference>
<reference evidence="4 5" key="1">
    <citation type="submission" date="2016-12" db="EMBL/GenBank/DDBJ databases">
        <title>Draft genome sequences of strains Salinicola socius SMB35, Salinicola sp. MH3R3-1 and Chromohalobacter sp. SMB17 from the Verkhnekamsk potash mining region of Russia.</title>
        <authorList>
            <person name="Mavrodi D.V."/>
            <person name="Olsson B.E."/>
            <person name="Korsakova E.S."/>
            <person name="Pyankova A."/>
            <person name="Mavrodi O.V."/>
            <person name="Plotnikova E.G."/>
        </authorList>
    </citation>
    <scope>NUCLEOTIDE SEQUENCE [LARGE SCALE GENOMIC DNA]</scope>
    <source>
        <strain evidence="4 5">SMB17</strain>
    </source>
</reference>
<dbReference type="NCBIfam" id="TIGR00053">
    <property type="entry name" value="YafQ family addiction module toxin"/>
    <property type="match status" value="1"/>
</dbReference>
<dbReference type="Gene3D" id="3.30.2310.20">
    <property type="entry name" value="RelE-like"/>
    <property type="match status" value="1"/>
</dbReference>
<comment type="caution">
    <text evidence="4">The sequence shown here is derived from an EMBL/GenBank/DDBJ whole genome shotgun (WGS) entry which is preliminary data.</text>
</comment>
<dbReference type="GO" id="GO:0006415">
    <property type="term" value="P:translational termination"/>
    <property type="evidence" value="ECO:0007669"/>
    <property type="project" value="TreeGrafter"/>
</dbReference>
<dbReference type="SUPFAM" id="SSF143011">
    <property type="entry name" value="RelE-like"/>
    <property type="match status" value="1"/>
</dbReference>
<dbReference type="PIRSF" id="PIRSF006156">
    <property type="entry name" value="YafQ"/>
    <property type="match status" value="1"/>
</dbReference>
<dbReference type="NCBIfam" id="TIGR02385">
    <property type="entry name" value="RelE_StbE"/>
    <property type="match status" value="1"/>
</dbReference>
<comment type="similarity">
    <text evidence="2">Belongs to the RelE toxin family. YafQ subfamily.</text>
</comment>
<evidence type="ECO:0000256" key="2">
    <source>
        <dbReference type="ARBA" id="ARBA00061366"/>
    </source>
</evidence>
<dbReference type="Proteomes" id="UP000186806">
    <property type="component" value="Unassembled WGS sequence"/>
</dbReference>
<dbReference type="AlphaFoldDB" id="A0A1Q8T8M1"/>
<dbReference type="RefSeq" id="WP_075370435.1">
    <property type="nucleotide sequence ID" value="NZ_MSDQ01000045.1"/>
</dbReference>
<dbReference type="InterPro" id="IPR004386">
    <property type="entry name" value="Toxin_YafQ-like"/>
</dbReference>
<dbReference type="GO" id="GO:0006402">
    <property type="term" value="P:mRNA catabolic process"/>
    <property type="evidence" value="ECO:0007669"/>
    <property type="project" value="TreeGrafter"/>
</dbReference>
<organism evidence="4 5">
    <name type="scientific">Chromohalobacter japonicus</name>
    <dbReference type="NCBI Taxonomy" id="223900"/>
    <lineage>
        <taxon>Bacteria</taxon>
        <taxon>Pseudomonadati</taxon>
        <taxon>Pseudomonadota</taxon>
        <taxon>Gammaproteobacteria</taxon>
        <taxon>Oceanospirillales</taxon>
        <taxon>Halomonadaceae</taxon>
        <taxon>Chromohalobacter</taxon>
    </lineage>
</organism>
<dbReference type="PANTHER" id="PTHR40588">
    <property type="entry name" value="MRNA INTERFERASE TOXIN YAFQ"/>
    <property type="match status" value="1"/>
</dbReference>
<sequence length="90" mass="10405">MLTPVRSSQFKRDVKRAVKRGKDMTKLKSLLGLLVAQAPLSEEYQDHPLRGNWNGYRDAHIEPDWLLLYCVVEDELHLARTGSHSDLFQD</sequence>
<proteinExistence type="inferred from homology"/>
<dbReference type="InterPro" id="IPR035093">
    <property type="entry name" value="RelE/ParE_toxin_dom_sf"/>
</dbReference>
<evidence type="ECO:0000256" key="1">
    <source>
        <dbReference type="ARBA" id="ARBA00022649"/>
    </source>
</evidence>
<evidence type="ECO:0000313" key="4">
    <source>
        <dbReference type="EMBL" id="OLO10029.1"/>
    </source>
</evidence>
<feature type="active site" description="Proton donor" evidence="3">
    <location>
        <position position="84"/>
    </location>
</feature>
<evidence type="ECO:0000313" key="5">
    <source>
        <dbReference type="Proteomes" id="UP000186806"/>
    </source>
</evidence>
<dbReference type="Pfam" id="PF15738">
    <property type="entry name" value="YafQ_toxin"/>
    <property type="match status" value="1"/>
</dbReference>
<dbReference type="EMBL" id="MSDQ01000045">
    <property type="protein sequence ID" value="OLO10029.1"/>
    <property type="molecule type" value="Genomic_DNA"/>
</dbReference>
<gene>
    <name evidence="4" type="ORF">BTW10_17015</name>
</gene>